<reference evidence="7 8" key="1">
    <citation type="submission" date="2019-03" db="EMBL/GenBank/DDBJ databases">
        <title>Arthrobacter sp. nov., an bacterium isolated from biocrust in Mu Us Desert.</title>
        <authorList>
            <person name="Lixiong L."/>
        </authorList>
    </citation>
    <scope>NUCLEOTIDE SEQUENCE [LARGE SCALE GENOMIC DNA]</scope>
    <source>
        <strain evidence="7 8">SLN-3</strain>
    </source>
</reference>
<dbReference type="GO" id="GO:0046872">
    <property type="term" value="F:metal ion binding"/>
    <property type="evidence" value="ECO:0007669"/>
    <property type="project" value="UniProtKB-KW"/>
</dbReference>
<keyword evidence="2" id="KW-0479">Metal-binding</keyword>
<dbReference type="Gene3D" id="3.40.5.90">
    <property type="entry name" value="CDGSH iron-sulfur domain, mitoNEET-type"/>
    <property type="match status" value="1"/>
</dbReference>
<dbReference type="AlphaFoldDB" id="A0A4R5TU56"/>
<dbReference type="InterPro" id="IPR042216">
    <property type="entry name" value="MitoNEET_CISD"/>
</dbReference>
<feature type="domain" description="Iron-binding zinc finger CDGSH type" evidence="6">
    <location>
        <begin position="33"/>
        <end position="77"/>
    </location>
</feature>
<dbReference type="InterPro" id="IPR018967">
    <property type="entry name" value="FeS-contain_CDGSH-typ"/>
</dbReference>
<comment type="caution">
    <text evidence="7">The sequence shown here is derived from an EMBL/GenBank/DDBJ whole genome shotgun (WGS) entry which is preliminary data.</text>
</comment>
<evidence type="ECO:0000313" key="8">
    <source>
        <dbReference type="Proteomes" id="UP000295411"/>
    </source>
</evidence>
<dbReference type="GO" id="GO:0051537">
    <property type="term" value="F:2 iron, 2 sulfur cluster binding"/>
    <property type="evidence" value="ECO:0007669"/>
    <property type="project" value="UniProtKB-KW"/>
</dbReference>
<organism evidence="7 8">
    <name type="scientific">Arthrobacter crusticola</name>
    <dbReference type="NCBI Taxonomy" id="2547960"/>
    <lineage>
        <taxon>Bacteria</taxon>
        <taxon>Bacillati</taxon>
        <taxon>Actinomycetota</taxon>
        <taxon>Actinomycetes</taxon>
        <taxon>Micrococcales</taxon>
        <taxon>Micrococcaceae</taxon>
        <taxon>Arthrobacter</taxon>
    </lineage>
</organism>
<sequence length="83" mass="8597">MSPTDPAPRAGDARSGPPAASIVACPDGPLLVRGEFEVVTPDGEALPRTRRTVALCRCGASVLKPYCDGSHKLIGFKTEPPAP</sequence>
<evidence type="ECO:0000313" key="7">
    <source>
        <dbReference type="EMBL" id="TDK24559.1"/>
    </source>
</evidence>
<feature type="region of interest" description="Disordered" evidence="5">
    <location>
        <begin position="1"/>
        <end position="20"/>
    </location>
</feature>
<dbReference type="Proteomes" id="UP000295411">
    <property type="component" value="Unassembled WGS sequence"/>
</dbReference>
<evidence type="ECO:0000256" key="4">
    <source>
        <dbReference type="ARBA" id="ARBA00023014"/>
    </source>
</evidence>
<dbReference type="RefSeq" id="WP_133404237.1">
    <property type="nucleotide sequence ID" value="NZ_SMTK01000004.1"/>
</dbReference>
<proteinExistence type="predicted"/>
<evidence type="ECO:0000256" key="5">
    <source>
        <dbReference type="SAM" id="MobiDB-lite"/>
    </source>
</evidence>
<evidence type="ECO:0000259" key="6">
    <source>
        <dbReference type="SMART" id="SM00704"/>
    </source>
</evidence>
<name>A0A4R5TU56_9MICC</name>
<keyword evidence="8" id="KW-1185">Reference proteome</keyword>
<protein>
    <submittedName>
        <fullName evidence="7">CDGSH iron-sulfur domain-containing protein</fullName>
    </submittedName>
</protein>
<dbReference type="EMBL" id="SMTK01000004">
    <property type="protein sequence ID" value="TDK24559.1"/>
    <property type="molecule type" value="Genomic_DNA"/>
</dbReference>
<gene>
    <name evidence="7" type="ORF">E2F48_12045</name>
</gene>
<evidence type="ECO:0000256" key="2">
    <source>
        <dbReference type="ARBA" id="ARBA00022723"/>
    </source>
</evidence>
<keyword evidence="4" id="KW-0411">Iron-sulfur</keyword>
<dbReference type="Pfam" id="PF09360">
    <property type="entry name" value="zf-CDGSH"/>
    <property type="match status" value="1"/>
</dbReference>
<accession>A0A4R5TU56</accession>
<dbReference type="GO" id="GO:0005737">
    <property type="term" value="C:cytoplasm"/>
    <property type="evidence" value="ECO:0007669"/>
    <property type="project" value="UniProtKB-ARBA"/>
</dbReference>
<evidence type="ECO:0000256" key="3">
    <source>
        <dbReference type="ARBA" id="ARBA00023004"/>
    </source>
</evidence>
<keyword evidence="1" id="KW-0001">2Fe-2S</keyword>
<keyword evidence="3" id="KW-0408">Iron</keyword>
<dbReference type="OrthoDB" id="9800162at2"/>
<dbReference type="SMART" id="SM00704">
    <property type="entry name" value="ZnF_CDGSH"/>
    <property type="match status" value="1"/>
</dbReference>
<evidence type="ECO:0000256" key="1">
    <source>
        <dbReference type="ARBA" id="ARBA00022714"/>
    </source>
</evidence>